<dbReference type="HOGENOM" id="CLU_019505_4_0_10"/>
<dbReference type="Pfam" id="PF05954">
    <property type="entry name" value="Phage_GPD"/>
    <property type="match status" value="1"/>
</dbReference>
<dbReference type="SUPFAM" id="SSF69349">
    <property type="entry name" value="Phage fibre proteins"/>
    <property type="match status" value="1"/>
</dbReference>
<reference evidence="3 4" key="1">
    <citation type="journal article" date="2012" name="J. Bacteriol.">
        <title>Genome Sequence of Fibrella aestuarina BUZ 2T, a Filamentous Marine Bacterium.</title>
        <authorList>
            <person name="Filippini M."/>
            <person name="Qi W."/>
            <person name="Blom J."/>
            <person name="Goesmann A."/>
            <person name="Smits T.H."/>
            <person name="Bagheri H.C."/>
        </authorList>
    </citation>
    <scope>NUCLEOTIDE SEQUENCE [LARGE SCALE GENOMIC DNA]</scope>
    <source>
        <strain evidence="4">BUZ 2T</strain>
    </source>
</reference>
<dbReference type="AlphaFoldDB" id="I0K705"/>
<dbReference type="SUPFAM" id="SSF69279">
    <property type="entry name" value="Phage tail proteins"/>
    <property type="match status" value="1"/>
</dbReference>
<organism evidence="3 4">
    <name type="scientific">Fibrella aestuarina BUZ 2</name>
    <dbReference type="NCBI Taxonomy" id="1166018"/>
    <lineage>
        <taxon>Bacteria</taxon>
        <taxon>Pseudomonadati</taxon>
        <taxon>Bacteroidota</taxon>
        <taxon>Cytophagia</taxon>
        <taxon>Cytophagales</taxon>
        <taxon>Spirosomataceae</taxon>
        <taxon>Fibrella</taxon>
    </lineage>
</organism>
<dbReference type="EMBL" id="HE796683">
    <property type="protein sequence ID" value="CCG99908.1"/>
    <property type="molecule type" value="Genomic_DNA"/>
</dbReference>
<dbReference type="OrthoDB" id="1907165at2"/>
<evidence type="ECO:0000256" key="1">
    <source>
        <dbReference type="SAM" id="MobiDB-lite"/>
    </source>
</evidence>
<sequence>MAQQVKPEIVIGGTTLEHFTHLQIDQSLFTHHTFQIAVPFEVLENKNDFFFKKSHSSMVGKPASIKFKPIYKNVSADFQFAGIVTELTLINNSDMTNSFLIKGHSPTFLMEDGVQRRAWVEKDLSTIVNDVLGAYSFNKGVNVNFKDKIDYKTQYDESNWDFLRRVCQEYGEWCYYTGNKLIVGETPLKEEPFVADGVQHFSMSVGVKPNQIEMMHYNYKKHERYSGKSKPLSALGTFGTFAYQTSSSLFGNSSLLWPLRDAQSKGDVDSAVDAMNKTNATDMVRFNGHGENPNLGVGVVVNVTAQKLEKPNVFKQESGGKYRINHITHTVDEVGNYANDFEAVPYSAEAPPRNPYVHTPTALPEIATVKFNNDPLQLGRVKVEFHWPNQLVAKSSWIRVAFPYTGSDRGSLFIPEVDDQVVISYEANHVDFPMVVGSIYHKSPSTNYWFPNNEQKIIRTKGGNKIVMKDKPGEQEFFITNANNKNVGLHVSFKGDGKIQIYAENGEIEVRAKNIKMHAKENIELQAKNIQMQASQNASLKSGSSTEINGTTTDVKGSTVNVKGSIVKIN</sequence>
<keyword evidence="4" id="KW-1185">Reference proteome</keyword>
<dbReference type="RefSeq" id="WP_015331007.1">
    <property type="nucleotide sequence ID" value="NC_020054.1"/>
</dbReference>
<dbReference type="KEGG" id="fae:FAES_1899"/>
<dbReference type="Proteomes" id="UP000011058">
    <property type="component" value="Chromosome"/>
</dbReference>
<dbReference type="PATRIC" id="fig|1166018.3.peg.3639"/>
<dbReference type="STRING" id="1166018.FAES_1899"/>
<dbReference type="InterPro" id="IPR006531">
    <property type="entry name" value="Gp5/Vgr_OB"/>
</dbReference>
<evidence type="ECO:0000313" key="3">
    <source>
        <dbReference type="EMBL" id="CCG99908.1"/>
    </source>
</evidence>
<dbReference type="eggNOG" id="COG3501">
    <property type="taxonomic scope" value="Bacteria"/>
</dbReference>
<dbReference type="Gene3D" id="2.40.50.230">
    <property type="entry name" value="Gp5 N-terminal domain"/>
    <property type="match status" value="1"/>
</dbReference>
<gene>
    <name evidence="3" type="ORF">FAES_1899</name>
</gene>
<evidence type="ECO:0000313" key="4">
    <source>
        <dbReference type="Proteomes" id="UP000011058"/>
    </source>
</evidence>
<evidence type="ECO:0000259" key="2">
    <source>
        <dbReference type="Pfam" id="PF04717"/>
    </source>
</evidence>
<feature type="domain" description="Gp5/Type VI secretion system Vgr protein OB-fold" evidence="2">
    <location>
        <begin position="367"/>
        <end position="440"/>
    </location>
</feature>
<dbReference type="Pfam" id="PF04717">
    <property type="entry name" value="Phage_base_V"/>
    <property type="match status" value="1"/>
</dbReference>
<accession>I0K705</accession>
<dbReference type="InterPro" id="IPR037026">
    <property type="entry name" value="Vgr_OB-fold_dom_sf"/>
</dbReference>
<proteinExistence type="predicted"/>
<dbReference type="SUPFAM" id="SSF69255">
    <property type="entry name" value="gp5 N-terminal domain-like"/>
    <property type="match status" value="1"/>
</dbReference>
<protein>
    <recommendedName>
        <fullName evidence="2">Gp5/Type VI secretion system Vgr protein OB-fold domain-containing protein</fullName>
    </recommendedName>
</protein>
<dbReference type="Gene3D" id="3.55.50.10">
    <property type="entry name" value="Baseplate protein-like domains"/>
    <property type="match status" value="1"/>
</dbReference>
<feature type="region of interest" description="Disordered" evidence="1">
    <location>
        <begin position="536"/>
        <end position="555"/>
    </location>
</feature>
<name>I0K705_9BACT</name>